<dbReference type="SUPFAM" id="SSF50475">
    <property type="entry name" value="FMN-binding split barrel"/>
    <property type="match status" value="1"/>
</dbReference>
<dbReference type="PANTHER" id="PTHR30466:SF11">
    <property type="entry name" value="FLAVIN-DEPENDENT MONOOXYGENASE, REDUCTASE SUBUNIT HSAB"/>
    <property type="match status" value="1"/>
</dbReference>
<dbReference type="Proteomes" id="UP000198923">
    <property type="component" value="Unassembled WGS sequence"/>
</dbReference>
<dbReference type="PANTHER" id="PTHR30466">
    <property type="entry name" value="FLAVIN REDUCTASE"/>
    <property type="match status" value="1"/>
</dbReference>
<dbReference type="GO" id="GO:0042602">
    <property type="term" value="F:riboflavin reductase (NADPH) activity"/>
    <property type="evidence" value="ECO:0007669"/>
    <property type="project" value="TreeGrafter"/>
</dbReference>
<reference evidence="4 5" key="1">
    <citation type="submission" date="2016-10" db="EMBL/GenBank/DDBJ databases">
        <authorList>
            <person name="de Groot N.N."/>
        </authorList>
    </citation>
    <scope>NUCLEOTIDE SEQUENCE [LARGE SCALE GENOMIC DNA]</scope>
    <source>
        <strain evidence="4 5">CPCC 201354</strain>
    </source>
</reference>
<evidence type="ECO:0000256" key="2">
    <source>
        <dbReference type="ARBA" id="ARBA00023002"/>
    </source>
</evidence>
<feature type="domain" description="Flavin reductase like" evidence="3">
    <location>
        <begin position="15"/>
        <end position="159"/>
    </location>
</feature>
<keyword evidence="5" id="KW-1185">Reference proteome</keyword>
<keyword evidence="2" id="KW-0560">Oxidoreductase</keyword>
<dbReference type="Gene3D" id="2.30.110.10">
    <property type="entry name" value="Electron Transport, Fmn-binding Protein, Chain A"/>
    <property type="match status" value="1"/>
</dbReference>
<dbReference type="Pfam" id="PF01613">
    <property type="entry name" value="Flavin_Reduct"/>
    <property type="match status" value="1"/>
</dbReference>
<evidence type="ECO:0000313" key="5">
    <source>
        <dbReference type="Proteomes" id="UP000198923"/>
    </source>
</evidence>
<dbReference type="GO" id="GO:0010181">
    <property type="term" value="F:FMN binding"/>
    <property type="evidence" value="ECO:0007669"/>
    <property type="project" value="InterPro"/>
</dbReference>
<dbReference type="EMBL" id="FNCN01000024">
    <property type="protein sequence ID" value="SDH83912.1"/>
    <property type="molecule type" value="Genomic_DNA"/>
</dbReference>
<comment type="similarity">
    <text evidence="1">Belongs to the non-flavoprotein flavin reductase family.</text>
</comment>
<dbReference type="InterPro" id="IPR050268">
    <property type="entry name" value="NADH-dep_flavin_reductase"/>
</dbReference>
<accession>A0A1G8FP19</accession>
<evidence type="ECO:0000256" key="1">
    <source>
        <dbReference type="ARBA" id="ARBA00008898"/>
    </source>
</evidence>
<proteinExistence type="inferred from homology"/>
<dbReference type="OrthoDB" id="9792858at2"/>
<dbReference type="InterPro" id="IPR012349">
    <property type="entry name" value="Split_barrel_FMN-bd"/>
</dbReference>
<evidence type="ECO:0000313" key="4">
    <source>
        <dbReference type="EMBL" id="SDH83912.1"/>
    </source>
</evidence>
<dbReference type="RefSeq" id="WP_093172921.1">
    <property type="nucleotide sequence ID" value="NZ_FNCN01000024.1"/>
</dbReference>
<dbReference type="STRING" id="504805.SAMN05421505_12426"/>
<gene>
    <name evidence="4" type="ORF">SAMN05421505_12426</name>
</gene>
<dbReference type="AlphaFoldDB" id="A0A1G8FP19"/>
<protein>
    <submittedName>
        <fullName evidence="4">NADH-FMN oxidoreductase RutF, flavin reductase (DIM6/NTAB) family</fullName>
    </submittedName>
</protein>
<name>A0A1G8FP19_9ACTN</name>
<evidence type="ECO:0000259" key="3">
    <source>
        <dbReference type="SMART" id="SM00903"/>
    </source>
</evidence>
<organism evidence="4 5">
    <name type="scientific">Sinosporangium album</name>
    <dbReference type="NCBI Taxonomy" id="504805"/>
    <lineage>
        <taxon>Bacteria</taxon>
        <taxon>Bacillati</taxon>
        <taxon>Actinomycetota</taxon>
        <taxon>Actinomycetes</taxon>
        <taxon>Streptosporangiales</taxon>
        <taxon>Streptosporangiaceae</taxon>
        <taxon>Sinosporangium</taxon>
    </lineage>
</organism>
<dbReference type="InterPro" id="IPR002563">
    <property type="entry name" value="Flavin_Rdtase-like_dom"/>
</dbReference>
<sequence length="166" mass="17746">MASRTVEQVEFKKALGQFPSGVAVLTANTNDEPVGMTIQSLVSLSLDPLLVMFSIANTSTSWPAMSATGNLVINVLARNQSTLGLRFASRAPNRFEGVAFTPSPSGGHPVLEGTVAWMECRIVSELPGGDHRIVLAEPIDVNCLPGREPLVYFNSGFGGFRADQVR</sequence>
<dbReference type="SMART" id="SM00903">
    <property type="entry name" value="Flavin_Reduct"/>
    <property type="match status" value="1"/>
</dbReference>